<name>A0ABD0TUC4_DENTH</name>
<dbReference type="EMBL" id="JANQDX010000020">
    <property type="protein sequence ID" value="KAL0903275.1"/>
    <property type="molecule type" value="Genomic_DNA"/>
</dbReference>
<keyword evidence="1" id="KW-0479">Metal-binding</keyword>
<feature type="compositionally biased region" description="Polar residues" evidence="5">
    <location>
        <begin position="209"/>
        <end position="224"/>
    </location>
</feature>
<proteinExistence type="predicted"/>
<feature type="region of interest" description="Disordered" evidence="5">
    <location>
        <begin position="149"/>
        <end position="168"/>
    </location>
</feature>
<dbReference type="Pfam" id="PF02892">
    <property type="entry name" value="zf-BED"/>
    <property type="match status" value="1"/>
</dbReference>
<dbReference type="InterPro" id="IPR036236">
    <property type="entry name" value="Znf_C2H2_sf"/>
</dbReference>
<keyword evidence="2 4" id="KW-0863">Zinc-finger</keyword>
<evidence type="ECO:0000256" key="2">
    <source>
        <dbReference type="ARBA" id="ARBA00022771"/>
    </source>
</evidence>
<evidence type="ECO:0000256" key="5">
    <source>
        <dbReference type="SAM" id="MobiDB-lite"/>
    </source>
</evidence>
<dbReference type="PANTHER" id="PTHR34396">
    <property type="entry name" value="OS03G0264950 PROTEIN-RELATED"/>
    <property type="match status" value="1"/>
</dbReference>
<protein>
    <recommendedName>
        <fullName evidence="6">BED-type domain-containing protein</fullName>
    </recommendedName>
</protein>
<dbReference type="SMART" id="SM00614">
    <property type="entry name" value="ZnF_BED"/>
    <property type="match status" value="1"/>
</dbReference>
<reference evidence="7 8" key="1">
    <citation type="journal article" date="2024" name="Plant Biotechnol. J.">
        <title>Dendrobium thyrsiflorum genome and its molecular insights into genes involved in important horticultural traits.</title>
        <authorList>
            <person name="Chen B."/>
            <person name="Wang J.Y."/>
            <person name="Zheng P.J."/>
            <person name="Li K.L."/>
            <person name="Liang Y.M."/>
            <person name="Chen X.F."/>
            <person name="Zhang C."/>
            <person name="Zhao X."/>
            <person name="He X."/>
            <person name="Zhang G.Q."/>
            <person name="Liu Z.J."/>
            <person name="Xu Q."/>
        </authorList>
    </citation>
    <scope>NUCLEOTIDE SEQUENCE [LARGE SCALE GENOMIC DNA]</scope>
    <source>
        <strain evidence="7">GZMU011</strain>
    </source>
</reference>
<feature type="region of interest" description="Disordered" evidence="5">
    <location>
        <begin position="192"/>
        <end position="224"/>
    </location>
</feature>
<dbReference type="PANTHER" id="PTHR34396:SF24">
    <property type="entry name" value="BED-TYPE DOMAIN-CONTAINING PROTEIN"/>
    <property type="match status" value="1"/>
</dbReference>
<evidence type="ECO:0000259" key="6">
    <source>
        <dbReference type="PROSITE" id="PS50808"/>
    </source>
</evidence>
<evidence type="ECO:0000313" key="7">
    <source>
        <dbReference type="EMBL" id="KAL0903275.1"/>
    </source>
</evidence>
<sequence>MEDSNTIPENVSFDENEEVRTCENVVELSNEQRNEGTVTKKQRRMTSIVWGHYEMLPNTKDGKQKCKCKKCGSTYLCDSKNETDNLRRHLENCKRNMRDIGQLILQSNNDSSISMSDDKFDHDEFHDLILYNHLHRVLQVAIKAVKSDSSDDEITDVPRRSVPSPALGSTDYSLLPTFHRYMIPEGGLVIDTPNDPELDAVTDDIPNLDVNSNDGELSESSVVG</sequence>
<evidence type="ECO:0000256" key="1">
    <source>
        <dbReference type="ARBA" id="ARBA00022723"/>
    </source>
</evidence>
<evidence type="ECO:0000256" key="3">
    <source>
        <dbReference type="ARBA" id="ARBA00022833"/>
    </source>
</evidence>
<dbReference type="SUPFAM" id="SSF57667">
    <property type="entry name" value="beta-beta-alpha zinc fingers"/>
    <property type="match status" value="1"/>
</dbReference>
<dbReference type="AlphaFoldDB" id="A0ABD0TUC4"/>
<organism evidence="7 8">
    <name type="scientific">Dendrobium thyrsiflorum</name>
    <name type="common">Pinecone-like raceme dendrobium</name>
    <name type="synonym">Orchid</name>
    <dbReference type="NCBI Taxonomy" id="117978"/>
    <lineage>
        <taxon>Eukaryota</taxon>
        <taxon>Viridiplantae</taxon>
        <taxon>Streptophyta</taxon>
        <taxon>Embryophyta</taxon>
        <taxon>Tracheophyta</taxon>
        <taxon>Spermatophyta</taxon>
        <taxon>Magnoliopsida</taxon>
        <taxon>Liliopsida</taxon>
        <taxon>Asparagales</taxon>
        <taxon>Orchidaceae</taxon>
        <taxon>Epidendroideae</taxon>
        <taxon>Malaxideae</taxon>
        <taxon>Dendrobiinae</taxon>
        <taxon>Dendrobium</taxon>
    </lineage>
</organism>
<dbReference type="InterPro" id="IPR003656">
    <property type="entry name" value="Znf_BED"/>
</dbReference>
<gene>
    <name evidence="7" type="ORF">M5K25_027643</name>
</gene>
<accession>A0ABD0TUC4</accession>
<comment type="caution">
    <text evidence="7">The sequence shown here is derived from an EMBL/GenBank/DDBJ whole genome shotgun (WGS) entry which is preliminary data.</text>
</comment>
<keyword evidence="8" id="KW-1185">Reference proteome</keyword>
<dbReference type="GO" id="GO:0008270">
    <property type="term" value="F:zinc ion binding"/>
    <property type="evidence" value="ECO:0007669"/>
    <property type="project" value="UniProtKB-KW"/>
</dbReference>
<dbReference type="InterPro" id="IPR053031">
    <property type="entry name" value="Cuticle_assoc_protein"/>
</dbReference>
<evidence type="ECO:0000256" key="4">
    <source>
        <dbReference type="PROSITE-ProRule" id="PRU00027"/>
    </source>
</evidence>
<keyword evidence="3" id="KW-0862">Zinc</keyword>
<evidence type="ECO:0000313" key="8">
    <source>
        <dbReference type="Proteomes" id="UP001552299"/>
    </source>
</evidence>
<dbReference type="Proteomes" id="UP001552299">
    <property type="component" value="Unassembled WGS sequence"/>
</dbReference>
<feature type="domain" description="BED-type" evidence="6">
    <location>
        <begin position="44"/>
        <end position="100"/>
    </location>
</feature>
<dbReference type="PROSITE" id="PS50808">
    <property type="entry name" value="ZF_BED"/>
    <property type="match status" value="1"/>
</dbReference>